<gene>
    <name evidence="1" type="ORF">P799_17540</name>
</gene>
<dbReference type="AlphaFoldDB" id="W7RMF6"/>
<organism evidence="1 2">
    <name type="scientific">Lysinibacillus sphaericus CBAM5</name>
    <dbReference type="NCBI Taxonomy" id="1400869"/>
    <lineage>
        <taxon>Bacteria</taxon>
        <taxon>Bacillati</taxon>
        <taxon>Bacillota</taxon>
        <taxon>Bacilli</taxon>
        <taxon>Bacillales</taxon>
        <taxon>Bacillaceae</taxon>
        <taxon>Lysinibacillus</taxon>
    </lineage>
</organism>
<comment type="caution">
    <text evidence="1">The sequence shown here is derived from an EMBL/GenBank/DDBJ whole genome shotgun (WGS) entry which is preliminary data.</text>
</comment>
<dbReference type="Proteomes" id="UP000023555">
    <property type="component" value="Unassembled WGS sequence"/>
</dbReference>
<evidence type="ECO:0000313" key="2">
    <source>
        <dbReference type="Proteomes" id="UP000023555"/>
    </source>
</evidence>
<evidence type="ECO:0000313" key="1">
    <source>
        <dbReference type="EMBL" id="EWH31804.1"/>
    </source>
</evidence>
<dbReference type="EMBL" id="AYKQ01000013">
    <property type="protein sequence ID" value="EWH31804.1"/>
    <property type="molecule type" value="Genomic_DNA"/>
</dbReference>
<evidence type="ECO:0008006" key="3">
    <source>
        <dbReference type="Google" id="ProtNLM"/>
    </source>
</evidence>
<protein>
    <recommendedName>
        <fullName evidence="3">BclB domain-containing protein</fullName>
    </recommendedName>
</protein>
<name>W7RMF6_LYSSH</name>
<accession>W7RMF6</accession>
<reference evidence="1 2" key="1">
    <citation type="journal article" date="2015" name="Stand. Genomic Sci.">
        <title>Genome sequence and description of the mosquitocidal and heavy metal tolerant strain Lysinibacillus sphaericus CBAM5.</title>
        <authorList>
            <person name="Pena-Montenegro T.D."/>
            <person name="Lozano L."/>
            <person name="Dussan J."/>
        </authorList>
    </citation>
    <scope>NUCLEOTIDE SEQUENCE [LARGE SCALE GENOMIC DNA]</scope>
    <source>
        <strain evidence="1">CBAM5</strain>
    </source>
</reference>
<sequence length="215" mass="21127">MNRIMKKGGVKMCFNNSMCGCSKGNGDCTALGPFIGIDAACITPPAATGSIIPFSSGTIPVVLVSLATGLVSTVSLVGFGTSVPGVALAGVNIDLTSSLATEAFTVPRPGTITSIAATISATAALTLTGTATVRAQIYRAVQGSNVFSPTAAFVDLTPALPLAALLAGAIASGSANVSVPVTTGDRLLMVFSMTTSGATVLVTLTGNASAGITIV</sequence>
<dbReference type="HOGENOM" id="CLU_001074_11_2_9"/>
<dbReference type="NCBIfam" id="TIGR03721">
    <property type="entry name" value="exospore_TM"/>
    <property type="match status" value="1"/>
</dbReference>
<proteinExistence type="predicted"/>
<dbReference type="InterPro" id="IPR021210">
    <property type="entry name" value="Exosporium_BclB"/>
</dbReference>